<evidence type="ECO:0000313" key="2">
    <source>
        <dbReference type="Proteomes" id="UP000288024"/>
    </source>
</evidence>
<name>A0A3S2TR10_9BACI</name>
<reference evidence="1 2" key="1">
    <citation type="submission" date="2019-01" db="EMBL/GenBank/DDBJ databases">
        <title>Bacillus sp. M5HDSG1-1, whole genome shotgun sequence.</title>
        <authorList>
            <person name="Tuo L."/>
        </authorList>
    </citation>
    <scope>NUCLEOTIDE SEQUENCE [LARGE SCALE GENOMIC DNA]</scope>
    <source>
        <strain evidence="1 2">M5HDSG1-1</strain>
    </source>
</reference>
<dbReference type="Proteomes" id="UP000288024">
    <property type="component" value="Unassembled WGS sequence"/>
</dbReference>
<organism evidence="1 2">
    <name type="scientific">Niallia taxi</name>
    <dbReference type="NCBI Taxonomy" id="2499688"/>
    <lineage>
        <taxon>Bacteria</taxon>
        <taxon>Bacillati</taxon>
        <taxon>Bacillota</taxon>
        <taxon>Bacilli</taxon>
        <taxon>Bacillales</taxon>
        <taxon>Bacillaceae</taxon>
        <taxon>Niallia</taxon>
    </lineage>
</organism>
<protein>
    <submittedName>
        <fullName evidence="1">Uncharacterized protein</fullName>
    </submittedName>
</protein>
<keyword evidence="2" id="KW-1185">Reference proteome</keyword>
<accession>A0A3S2TR10</accession>
<dbReference type="EMBL" id="RZTZ01000024">
    <property type="protein sequence ID" value="RVT56618.1"/>
    <property type="molecule type" value="Genomic_DNA"/>
</dbReference>
<evidence type="ECO:0000313" key="1">
    <source>
        <dbReference type="EMBL" id="RVT56618.1"/>
    </source>
</evidence>
<dbReference type="RefSeq" id="WP_127742694.1">
    <property type="nucleotide sequence ID" value="NZ_CAJCKN010000039.1"/>
</dbReference>
<proteinExistence type="predicted"/>
<comment type="caution">
    <text evidence="1">The sequence shown here is derived from an EMBL/GenBank/DDBJ whole genome shotgun (WGS) entry which is preliminary data.</text>
</comment>
<sequence>MKVLAKAQSEAKAKSILIMKQLQSDSANKSLHQELNKLRMKSYELHNEEKDLLVSFREYMNVIGIR</sequence>
<dbReference type="AlphaFoldDB" id="A0A3S2TR10"/>
<gene>
    <name evidence="1" type="ORF">EM808_26925</name>
</gene>